<dbReference type="InterPro" id="IPR057336">
    <property type="entry name" value="GerAC_N"/>
</dbReference>
<proteinExistence type="inferred from homology"/>
<accession>A0A6L8V4E7</accession>
<dbReference type="InterPro" id="IPR008844">
    <property type="entry name" value="Spore_GerAC-like"/>
</dbReference>
<dbReference type="Pfam" id="PF25198">
    <property type="entry name" value="Spore_GerAC_N"/>
    <property type="match status" value="1"/>
</dbReference>
<keyword evidence="6" id="KW-0564">Palmitate</keyword>
<protein>
    <submittedName>
        <fullName evidence="10">Ger(X)C family spore germination protein</fullName>
    </submittedName>
</protein>
<dbReference type="Pfam" id="PF05504">
    <property type="entry name" value="Spore_GerAC"/>
    <property type="match status" value="1"/>
</dbReference>
<dbReference type="AlphaFoldDB" id="A0A6L8V4E7"/>
<keyword evidence="4" id="KW-0732">Signal</keyword>
<dbReference type="InterPro" id="IPR038501">
    <property type="entry name" value="Spore_GerAC_C_sf"/>
</dbReference>
<keyword evidence="11" id="KW-1185">Reference proteome</keyword>
<feature type="domain" description="Spore germination GerAC-like C-terminal" evidence="8">
    <location>
        <begin position="193"/>
        <end position="360"/>
    </location>
</feature>
<gene>
    <name evidence="10" type="ORF">GQF01_18705</name>
</gene>
<keyword evidence="7" id="KW-0449">Lipoprotein</keyword>
<dbReference type="Proteomes" id="UP000481087">
    <property type="component" value="Unassembled WGS sequence"/>
</dbReference>
<dbReference type="GO" id="GO:0009847">
    <property type="term" value="P:spore germination"/>
    <property type="evidence" value="ECO:0007669"/>
    <property type="project" value="InterPro"/>
</dbReference>
<name>A0A6L8V4E7_9BACL</name>
<evidence type="ECO:0000256" key="6">
    <source>
        <dbReference type="ARBA" id="ARBA00023139"/>
    </source>
</evidence>
<evidence type="ECO:0000256" key="2">
    <source>
        <dbReference type="ARBA" id="ARBA00007886"/>
    </source>
</evidence>
<organism evidence="10 11">
    <name type="scientific">Paenibacillus silvestris</name>
    <dbReference type="NCBI Taxonomy" id="2606219"/>
    <lineage>
        <taxon>Bacteria</taxon>
        <taxon>Bacillati</taxon>
        <taxon>Bacillota</taxon>
        <taxon>Bacilli</taxon>
        <taxon>Bacillales</taxon>
        <taxon>Paenibacillaceae</taxon>
        <taxon>Paenibacillus</taxon>
    </lineage>
</organism>
<evidence type="ECO:0000256" key="1">
    <source>
        <dbReference type="ARBA" id="ARBA00004635"/>
    </source>
</evidence>
<evidence type="ECO:0000259" key="9">
    <source>
        <dbReference type="Pfam" id="PF25198"/>
    </source>
</evidence>
<comment type="similarity">
    <text evidence="2">Belongs to the GerABKC lipoprotein family.</text>
</comment>
<dbReference type="GO" id="GO:0016020">
    <property type="term" value="C:membrane"/>
    <property type="evidence" value="ECO:0007669"/>
    <property type="project" value="UniProtKB-SubCell"/>
</dbReference>
<dbReference type="PANTHER" id="PTHR35789">
    <property type="entry name" value="SPORE GERMINATION PROTEIN B3"/>
    <property type="match status" value="1"/>
</dbReference>
<dbReference type="PANTHER" id="PTHR35789:SF1">
    <property type="entry name" value="SPORE GERMINATION PROTEIN B3"/>
    <property type="match status" value="1"/>
</dbReference>
<keyword evidence="3" id="KW-0309">Germination</keyword>
<keyword evidence="5" id="KW-0472">Membrane</keyword>
<evidence type="ECO:0000256" key="3">
    <source>
        <dbReference type="ARBA" id="ARBA00022544"/>
    </source>
</evidence>
<dbReference type="RefSeq" id="WP_161408287.1">
    <property type="nucleotide sequence ID" value="NZ_WTUZ01000021.1"/>
</dbReference>
<comment type="subcellular location">
    <subcellularLocation>
        <location evidence="1">Membrane</location>
        <topology evidence="1">Lipid-anchor</topology>
    </subcellularLocation>
</comment>
<evidence type="ECO:0000313" key="10">
    <source>
        <dbReference type="EMBL" id="MZQ84150.1"/>
    </source>
</evidence>
<feature type="domain" description="Spore germination protein N-terminal" evidence="9">
    <location>
        <begin position="22"/>
        <end position="184"/>
    </location>
</feature>
<dbReference type="NCBIfam" id="TIGR02887">
    <property type="entry name" value="spore_ger_x_C"/>
    <property type="match status" value="1"/>
</dbReference>
<dbReference type="PROSITE" id="PS51257">
    <property type="entry name" value="PROKAR_LIPOPROTEIN"/>
    <property type="match status" value="1"/>
</dbReference>
<evidence type="ECO:0000256" key="4">
    <source>
        <dbReference type="ARBA" id="ARBA00022729"/>
    </source>
</evidence>
<sequence>MVYKAVMALFSCVLVVGCSSNQQIINKIQLVQTAGYDKVGDRSLCSVITSNYTEKGKVSSQLLLTSSDSSFDMIPRLNTKTSKTIQYGQMGMVIFSKAYAEMGIGPVISGFCRDPKIASRIQMGVTGMEASKLMAVANKAQESLYLMRMVEQNIQSGNLPRLNFKHILFNYYGEGRDIFLPYFTVESGSVKIDGLALFKHDKFVTMVSIREAFLLKLLTDSSRNGNLLMPMKGDKDNSTIHDYVLMKSIASKVHYHYNTSAPEPVVDIALKVRVMVKDIPSWLKFNTKEEMDDFEKQLGKYLEKEVQDFIALCQSKKVDPIGLGDFVRSRTRSWNEKDFYETYPQLRTHVTVQLSVEQSGVGEL</sequence>
<reference evidence="10 11" key="1">
    <citation type="submission" date="2019-12" db="EMBL/GenBank/DDBJ databases">
        <title>Paenibacillus sp. nov. sp. isolated from soil.</title>
        <authorList>
            <person name="Kim J."/>
            <person name="Jeong S.E."/>
            <person name="Jung H.S."/>
            <person name="Jeon C.O."/>
        </authorList>
    </citation>
    <scope>NUCLEOTIDE SEQUENCE [LARGE SCALE GENOMIC DNA]</scope>
    <source>
        <strain evidence="10 11">5J-6</strain>
    </source>
</reference>
<evidence type="ECO:0000256" key="5">
    <source>
        <dbReference type="ARBA" id="ARBA00023136"/>
    </source>
</evidence>
<evidence type="ECO:0000259" key="8">
    <source>
        <dbReference type="Pfam" id="PF05504"/>
    </source>
</evidence>
<evidence type="ECO:0000313" key="11">
    <source>
        <dbReference type="Proteomes" id="UP000481087"/>
    </source>
</evidence>
<dbReference type="EMBL" id="WTUZ01000021">
    <property type="protein sequence ID" value="MZQ84150.1"/>
    <property type="molecule type" value="Genomic_DNA"/>
</dbReference>
<dbReference type="Gene3D" id="3.30.300.210">
    <property type="entry name" value="Nutrient germinant receptor protein C, domain 3"/>
    <property type="match status" value="1"/>
</dbReference>
<dbReference type="InterPro" id="IPR046953">
    <property type="entry name" value="Spore_GerAC-like_C"/>
</dbReference>
<evidence type="ECO:0000256" key="7">
    <source>
        <dbReference type="ARBA" id="ARBA00023288"/>
    </source>
</evidence>
<comment type="caution">
    <text evidence="10">The sequence shown here is derived from an EMBL/GenBank/DDBJ whole genome shotgun (WGS) entry which is preliminary data.</text>
</comment>